<evidence type="ECO:0000256" key="1">
    <source>
        <dbReference type="SAM" id="MobiDB-lite"/>
    </source>
</evidence>
<feature type="region of interest" description="Disordered" evidence="1">
    <location>
        <begin position="97"/>
        <end position="125"/>
    </location>
</feature>
<feature type="non-terminal residue" evidence="2">
    <location>
        <position position="1"/>
    </location>
</feature>
<reference evidence="2" key="1">
    <citation type="submission" date="2023-10" db="EMBL/GenBank/DDBJ databases">
        <authorList>
            <person name="Chen Y."/>
            <person name="Shah S."/>
            <person name="Dougan E. K."/>
            <person name="Thang M."/>
            <person name="Chan C."/>
        </authorList>
    </citation>
    <scope>NUCLEOTIDE SEQUENCE [LARGE SCALE GENOMIC DNA]</scope>
</reference>
<sequence>GGRADACRDALDYYDGDDKHEYTAPWHGDGQKCNDGAKKRNYDDAWHYDDQKRNYGQKCNYDDQKRNYDDQKCTCDDQKCNYDATKRNYGTWHYDDQPHRAWHGGDQQARSHDDIVDDREMKDTP</sequence>
<proteinExistence type="predicted"/>
<gene>
    <name evidence="2" type="ORF">PCOR1329_LOCUS26472</name>
</gene>
<evidence type="ECO:0000313" key="3">
    <source>
        <dbReference type="Proteomes" id="UP001189429"/>
    </source>
</evidence>
<feature type="compositionally biased region" description="Basic and acidic residues" evidence="1">
    <location>
        <begin position="109"/>
        <end position="125"/>
    </location>
</feature>
<keyword evidence="3" id="KW-1185">Reference proteome</keyword>
<dbReference type="Proteomes" id="UP001189429">
    <property type="component" value="Unassembled WGS sequence"/>
</dbReference>
<organism evidence="2 3">
    <name type="scientific">Prorocentrum cordatum</name>
    <dbReference type="NCBI Taxonomy" id="2364126"/>
    <lineage>
        <taxon>Eukaryota</taxon>
        <taxon>Sar</taxon>
        <taxon>Alveolata</taxon>
        <taxon>Dinophyceae</taxon>
        <taxon>Prorocentrales</taxon>
        <taxon>Prorocentraceae</taxon>
        <taxon>Prorocentrum</taxon>
    </lineage>
</organism>
<protein>
    <submittedName>
        <fullName evidence="2">Uncharacterized protein</fullName>
    </submittedName>
</protein>
<comment type="caution">
    <text evidence="2">The sequence shown here is derived from an EMBL/GenBank/DDBJ whole genome shotgun (WGS) entry which is preliminary data.</text>
</comment>
<evidence type="ECO:0000313" key="2">
    <source>
        <dbReference type="EMBL" id="CAK0826760.1"/>
    </source>
</evidence>
<accession>A0ABN9S4Q3</accession>
<dbReference type="EMBL" id="CAUYUJ010009429">
    <property type="protein sequence ID" value="CAK0826760.1"/>
    <property type="molecule type" value="Genomic_DNA"/>
</dbReference>
<name>A0ABN9S4Q3_9DINO</name>